<organism evidence="1 2">
    <name type="scientific">Alkalispirochaeta americana</name>
    <dbReference type="NCBI Taxonomy" id="159291"/>
    <lineage>
        <taxon>Bacteria</taxon>
        <taxon>Pseudomonadati</taxon>
        <taxon>Spirochaetota</taxon>
        <taxon>Spirochaetia</taxon>
        <taxon>Spirochaetales</taxon>
        <taxon>Spirochaetaceae</taxon>
        <taxon>Alkalispirochaeta</taxon>
    </lineage>
</organism>
<gene>
    <name evidence="1" type="ORF">SAMN05920897_11516</name>
</gene>
<dbReference type="EMBL" id="FTMS01000015">
    <property type="protein sequence ID" value="SIQ78827.1"/>
    <property type="molecule type" value="Genomic_DNA"/>
</dbReference>
<accession>A0A1N6VM00</accession>
<dbReference type="Proteomes" id="UP000186400">
    <property type="component" value="Unassembled WGS sequence"/>
</dbReference>
<keyword evidence="2" id="KW-1185">Reference proteome</keyword>
<reference evidence="1 2" key="1">
    <citation type="submission" date="2017-01" db="EMBL/GenBank/DDBJ databases">
        <authorList>
            <person name="Mah S.A."/>
            <person name="Swanson W.J."/>
            <person name="Moy G.W."/>
            <person name="Vacquier V.D."/>
        </authorList>
    </citation>
    <scope>NUCLEOTIDE SEQUENCE [LARGE SCALE GENOMIC DNA]</scope>
    <source>
        <strain evidence="1 2">ASpG1</strain>
    </source>
</reference>
<proteinExistence type="predicted"/>
<evidence type="ECO:0000313" key="1">
    <source>
        <dbReference type="EMBL" id="SIQ78827.1"/>
    </source>
</evidence>
<protein>
    <submittedName>
        <fullName evidence="1">Uncharacterized protein</fullName>
    </submittedName>
</protein>
<dbReference type="STRING" id="159291.SAMN05920897_11516"/>
<name>A0A1N6VM00_9SPIO</name>
<evidence type="ECO:0000313" key="2">
    <source>
        <dbReference type="Proteomes" id="UP000186400"/>
    </source>
</evidence>
<sequence length="339" mass="37901">MPQRLPLANLRAGSLLCLPRNLLRGGRARGGLLLLVFLVGAGCASLPTPPEIPQEAGLEDGLKDRLGDELGPFLFRSLAVGAPFLDELRPQFFFAVDLREEPSIMDELLQLGVVEQIVADRAHLLLGAFEEGKAPRFWVEGNFPRFRTPWGLFFSGWRRLGPGHWRDVQGTEVIRYRQGLLEISYPALESPKADLEADLKADLKDLSKEPLLEDHLRHIHQRPTGFFVMVSPSLFETSAQGSGTSRLDALNPETLVLQLRGGGDAEMELLFSGERQARVVLVSLRLGSRQVLPLLHLEAGPDFAIERQEKSVYLRNVLLTDESVRLLVQRIIQPQEEDR</sequence>
<dbReference type="AlphaFoldDB" id="A0A1N6VM00"/>